<evidence type="ECO:0000256" key="12">
    <source>
        <dbReference type="HAMAP-Rule" id="MF_01417"/>
    </source>
</evidence>
<evidence type="ECO:0000256" key="8">
    <source>
        <dbReference type="ARBA" id="ARBA00022898"/>
    </source>
</evidence>
<dbReference type="InterPro" id="IPR000183">
    <property type="entry name" value="Orn/DAP/Arg_de-COase"/>
</dbReference>
<keyword evidence="5 12" id="KW-0479">Metal-binding</keyword>
<dbReference type="PIRSF" id="PIRSF001336">
    <property type="entry name" value="Arg_decrbxlase"/>
    <property type="match status" value="1"/>
</dbReference>
<protein>
    <recommendedName>
        <fullName evidence="12">Biosynthetic arginine decarboxylase</fullName>
        <shortName evidence="12">ADC</shortName>
        <ecNumber evidence="12">4.1.1.19</ecNumber>
    </recommendedName>
</protein>
<evidence type="ECO:0000256" key="11">
    <source>
        <dbReference type="ARBA" id="ARBA00023239"/>
    </source>
</evidence>
<dbReference type="InterPro" id="IPR040634">
    <property type="entry name" value="Arg_decarb_HB"/>
</dbReference>
<dbReference type="InterPro" id="IPR022644">
    <property type="entry name" value="De-COase2_N"/>
</dbReference>
<feature type="modified residue" description="N6-(pyridoxal phosphate)lysine" evidence="12">
    <location>
        <position position="115"/>
    </location>
</feature>
<keyword evidence="11 12" id="KW-0456">Lyase</keyword>
<comment type="function">
    <text evidence="3 12">Catalyzes the biosynthesis of agmatine from arginine.</text>
</comment>
<dbReference type="PROSITE" id="PS00878">
    <property type="entry name" value="ODR_DC_2_1"/>
    <property type="match status" value="1"/>
</dbReference>
<dbReference type="Pfam" id="PF17810">
    <property type="entry name" value="Arg_decarb_HB"/>
    <property type="match status" value="1"/>
</dbReference>
<dbReference type="InterPro" id="IPR009006">
    <property type="entry name" value="Ala_racemase/Decarboxylase_C"/>
</dbReference>
<evidence type="ECO:0000313" key="16">
    <source>
        <dbReference type="EMBL" id="BDG06720.1"/>
    </source>
</evidence>
<keyword evidence="9 12" id="KW-0745">Spermidine biosynthesis</keyword>
<reference evidence="17" key="1">
    <citation type="journal article" date="2022" name="Int. J. Syst. Evol. Microbiol.">
        <title>Anaeromyxobacter oryzae sp. nov., Anaeromyxobacter diazotrophicus sp. nov. and Anaeromyxobacter paludicola sp. nov., isolated from paddy soils.</title>
        <authorList>
            <person name="Itoh H."/>
            <person name="Xu Z."/>
            <person name="Mise K."/>
            <person name="Masuda Y."/>
            <person name="Ushijima N."/>
            <person name="Hayakawa C."/>
            <person name="Shiratori Y."/>
            <person name="Senoo K."/>
        </authorList>
    </citation>
    <scope>NUCLEOTIDE SEQUENCE [LARGE SCALE GENOMIC DNA]</scope>
    <source>
        <strain evidence="17">Red232</strain>
    </source>
</reference>
<dbReference type="InterPro" id="IPR022657">
    <property type="entry name" value="De-COase2_CS"/>
</dbReference>
<dbReference type="PANTHER" id="PTHR43295">
    <property type="entry name" value="ARGININE DECARBOXYLASE"/>
    <property type="match status" value="1"/>
</dbReference>
<dbReference type="CDD" id="cd06830">
    <property type="entry name" value="PLPDE_III_ADC"/>
    <property type="match status" value="1"/>
</dbReference>
<evidence type="ECO:0000259" key="14">
    <source>
        <dbReference type="Pfam" id="PF17810"/>
    </source>
</evidence>
<comment type="cofactor">
    <cofactor evidence="1 12">
        <name>pyridoxal 5'-phosphate</name>
        <dbReference type="ChEBI" id="CHEBI:597326"/>
    </cofactor>
</comment>
<dbReference type="Gene3D" id="2.40.37.10">
    <property type="entry name" value="Lyase, Ornithine Decarboxylase, Chain A, domain 1"/>
    <property type="match status" value="1"/>
</dbReference>
<comment type="catalytic activity">
    <reaction evidence="12">
        <text>L-arginine + H(+) = agmatine + CO2</text>
        <dbReference type="Rhea" id="RHEA:17641"/>
        <dbReference type="ChEBI" id="CHEBI:15378"/>
        <dbReference type="ChEBI" id="CHEBI:16526"/>
        <dbReference type="ChEBI" id="CHEBI:32682"/>
        <dbReference type="ChEBI" id="CHEBI:58145"/>
        <dbReference type="EC" id="4.1.1.19"/>
    </reaction>
</comment>
<dbReference type="RefSeq" id="WP_248357199.1">
    <property type="nucleotide sequence ID" value="NZ_AP025591.1"/>
</dbReference>
<feature type="domain" description="Arginine decarboxylase helical bundle" evidence="14">
    <location>
        <begin position="387"/>
        <end position="467"/>
    </location>
</feature>
<keyword evidence="17" id="KW-1185">Reference proteome</keyword>
<evidence type="ECO:0000259" key="13">
    <source>
        <dbReference type="Pfam" id="PF02784"/>
    </source>
</evidence>
<dbReference type="EMBL" id="AP025591">
    <property type="protein sequence ID" value="BDG06720.1"/>
    <property type="molecule type" value="Genomic_DNA"/>
</dbReference>
<dbReference type="EC" id="4.1.1.19" evidence="12"/>
<dbReference type="PRINTS" id="PR01180">
    <property type="entry name" value="ARGDCRBXLASE"/>
</dbReference>
<evidence type="ECO:0000256" key="6">
    <source>
        <dbReference type="ARBA" id="ARBA00022793"/>
    </source>
</evidence>
<dbReference type="InterPro" id="IPR041128">
    <property type="entry name" value="Arg_decarbox_C"/>
</dbReference>
<dbReference type="InterPro" id="IPR029066">
    <property type="entry name" value="PLP-binding_barrel"/>
</dbReference>
<dbReference type="Gene3D" id="1.20.58.930">
    <property type="match status" value="1"/>
</dbReference>
<dbReference type="HAMAP" id="MF_01417">
    <property type="entry name" value="SpeA"/>
    <property type="match status" value="1"/>
</dbReference>
<keyword evidence="10 12" id="KW-0620">Polyamine biosynthesis</keyword>
<feature type="domain" description="Orn/DAP/Arg decarboxylase 2 N-terminal" evidence="13">
    <location>
        <begin position="90"/>
        <end position="358"/>
    </location>
</feature>
<dbReference type="Pfam" id="PF02784">
    <property type="entry name" value="Orn_Arg_deC_N"/>
    <property type="match status" value="1"/>
</dbReference>
<dbReference type="NCBIfam" id="NF003763">
    <property type="entry name" value="PRK05354.1"/>
    <property type="match status" value="1"/>
</dbReference>
<evidence type="ECO:0000256" key="10">
    <source>
        <dbReference type="ARBA" id="ARBA00023115"/>
    </source>
</evidence>
<dbReference type="PANTHER" id="PTHR43295:SF9">
    <property type="entry name" value="BIOSYNTHETIC ARGININE DECARBOXYLASE"/>
    <property type="match status" value="1"/>
</dbReference>
<comment type="cofactor">
    <cofactor evidence="2 12">
        <name>Mg(2+)</name>
        <dbReference type="ChEBI" id="CHEBI:18420"/>
    </cofactor>
</comment>
<accession>A0ABM7X4G9</accession>
<dbReference type="InterPro" id="IPR022653">
    <property type="entry name" value="De-COase2_pyr-phos_BS"/>
</dbReference>
<dbReference type="PRINTS" id="PR01179">
    <property type="entry name" value="ODADCRBXLASE"/>
</dbReference>
<gene>
    <name evidence="16" type="primary">speA_2</name>
    <name evidence="12" type="synonym">speA</name>
    <name evidence="16" type="ORF">AMOR_57160</name>
</gene>
<comment type="pathway">
    <text evidence="12">Amine and polyamine biosynthesis; agmatine biosynthesis; agmatine from L-arginine: step 1/1.</text>
</comment>
<organism evidence="16 17">
    <name type="scientific">Anaeromyxobacter oryzae</name>
    <dbReference type="NCBI Taxonomy" id="2918170"/>
    <lineage>
        <taxon>Bacteria</taxon>
        <taxon>Pseudomonadati</taxon>
        <taxon>Myxococcota</taxon>
        <taxon>Myxococcia</taxon>
        <taxon>Myxococcales</taxon>
        <taxon>Cystobacterineae</taxon>
        <taxon>Anaeromyxobacteraceae</taxon>
        <taxon>Anaeromyxobacter</taxon>
    </lineage>
</organism>
<keyword evidence="8 12" id="KW-0663">Pyridoxal phosphate</keyword>
<evidence type="ECO:0000259" key="15">
    <source>
        <dbReference type="Pfam" id="PF17944"/>
    </source>
</evidence>
<dbReference type="SUPFAM" id="SSF51419">
    <property type="entry name" value="PLP-binding barrel"/>
    <property type="match status" value="1"/>
</dbReference>
<dbReference type="Gene3D" id="3.20.20.10">
    <property type="entry name" value="Alanine racemase"/>
    <property type="match status" value="1"/>
</dbReference>
<dbReference type="PROSITE" id="PS00879">
    <property type="entry name" value="ODR_DC_2_2"/>
    <property type="match status" value="1"/>
</dbReference>
<keyword evidence="6 12" id="KW-0210">Decarboxylase</keyword>
<dbReference type="SUPFAM" id="SSF50621">
    <property type="entry name" value="Alanine racemase C-terminal domain-like"/>
    <property type="match status" value="1"/>
</dbReference>
<evidence type="ECO:0000256" key="1">
    <source>
        <dbReference type="ARBA" id="ARBA00001933"/>
    </source>
</evidence>
<evidence type="ECO:0000256" key="9">
    <source>
        <dbReference type="ARBA" id="ARBA00023066"/>
    </source>
</evidence>
<feature type="domain" description="Arginine decarboxylase C-terminal helical" evidence="15">
    <location>
        <begin position="598"/>
        <end position="651"/>
    </location>
</feature>
<name>A0ABM7X4G9_9BACT</name>
<sequence>MSIPEQRSDATTAMAPADWSIDRAAQYYNLSGWGAGFFSVNEKGHVVVHPMGQPGPVIDLMDVVEDIRERNIGFPCVVRFQDVLRARVKQINEAFGKAIAEMSYGARYYGVFPVKVNQMREVVEEILDAGAPYHYGLEAGSKGELLVVLGMNADPEALTICNGYKDEEFLRLALLGRKLGRKVIVVIEKLSELPHLLRLADELGVEPMIGLRSKLTTRGTGKWEGSSGDFAKFGLTVPELIHAVRILKEARKEHCAKLLHFHVGSQLTEIRVVKDAVNEGARVYAKLRKMGLPIEYFDVGGGLGVDYVGTHSNGYTSSVNYTMDEYVGDIVYNVQRVCMNEGVPEPHIVSESGRAVTAHHSCIIMNVFGQIEIGSVEEIAQASIPQPNEPKVVREMREIVASMTPRNRAEAYHDAAAKKEEALQMFKLGILGLEERAVVESLFWKLVRGIADLNRGKKRLPRETKDLGDKIADQYMANFSLFQSAPDHWAFDQLFPIVPVHRMGEAPTRDTTIVDITCDSDGKIDRFIEGDGVDETLSLHALRPGEPYYLGMFMTGAYQDIMGDMHNLFGRVNEIHVFVDDEDPEDFYIEEVIPGDTIEKVLSRVQYEPADLFRRVKTALDQKVKEGAIRPKEGVSLQDFYESVMKGYTYLGGV</sequence>
<evidence type="ECO:0000256" key="2">
    <source>
        <dbReference type="ARBA" id="ARBA00001946"/>
    </source>
</evidence>
<comment type="similarity">
    <text evidence="4 12">Belongs to the Orn/Lys/Arg decarboxylase class-II family. SpeA subfamily.</text>
</comment>
<dbReference type="Pfam" id="PF17944">
    <property type="entry name" value="Arg_decarbox_C"/>
    <property type="match status" value="1"/>
</dbReference>
<evidence type="ECO:0000256" key="7">
    <source>
        <dbReference type="ARBA" id="ARBA00022842"/>
    </source>
</evidence>
<dbReference type="Gene3D" id="1.10.287.3440">
    <property type="match status" value="1"/>
</dbReference>
<dbReference type="Proteomes" id="UP001162891">
    <property type="component" value="Chromosome"/>
</dbReference>
<feature type="binding site" evidence="12">
    <location>
        <begin position="297"/>
        <end position="307"/>
    </location>
    <ligand>
        <name>substrate</name>
    </ligand>
</feature>
<dbReference type="NCBIfam" id="TIGR01273">
    <property type="entry name" value="speA"/>
    <property type="match status" value="1"/>
</dbReference>
<evidence type="ECO:0000256" key="5">
    <source>
        <dbReference type="ARBA" id="ARBA00022723"/>
    </source>
</evidence>
<keyword evidence="7 12" id="KW-0460">Magnesium</keyword>
<dbReference type="InterPro" id="IPR002985">
    <property type="entry name" value="Arg_decrbxlase"/>
</dbReference>
<evidence type="ECO:0000256" key="4">
    <source>
        <dbReference type="ARBA" id="ARBA00008357"/>
    </source>
</evidence>
<evidence type="ECO:0000256" key="3">
    <source>
        <dbReference type="ARBA" id="ARBA00002257"/>
    </source>
</evidence>
<proteinExistence type="inferred from homology"/>
<evidence type="ECO:0000313" key="17">
    <source>
        <dbReference type="Proteomes" id="UP001162891"/>
    </source>
</evidence>